<reference evidence="2 3" key="1">
    <citation type="submission" date="2018-06" db="EMBL/GenBank/DDBJ databases">
        <title>Genomic Encyclopedia of Type Strains, Phase I: the one thousand microbial genomes (KMG-I) project.</title>
        <authorList>
            <person name="Kyrpides N."/>
        </authorList>
    </citation>
    <scope>NUCLEOTIDE SEQUENCE [LARGE SCALE GENOMIC DNA]</scope>
    <source>
        <strain evidence="2 3">DSM 19573</strain>
    </source>
</reference>
<dbReference type="Pfam" id="PF09605">
    <property type="entry name" value="Trep_Strep"/>
    <property type="match status" value="1"/>
</dbReference>
<evidence type="ECO:0000313" key="3">
    <source>
        <dbReference type="Proteomes" id="UP000248132"/>
    </source>
</evidence>
<evidence type="ECO:0000256" key="1">
    <source>
        <dbReference type="SAM" id="Phobius"/>
    </source>
</evidence>
<keyword evidence="1" id="KW-1133">Transmembrane helix</keyword>
<accession>A0A318YAY6</accession>
<dbReference type="AlphaFoldDB" id="A0A318YAY6"/>
<keyword evidence="1" id="KW-0812">Transmembrane</keyword>
<dbReference type="OrthoDB" id="9781459at2"/>
<keyword evidence="1" id="KW-0472">Membrane</keyword>
<feature type="transmembrane region" description="Helical" evidence="1">
    <location>
        <begin position="115"/>
        <end position="132"/>
    </location>
</feature>
<protein>
    <submittedName>
        <fullName evidence="2">Energy-coupling factor transport system substrate-specific component</fullName>
    </submittedName>
</protein>
<dbReference type="InterPro" id="IPR011733">
    <property type="entry name" value="CHP02185_IM"/>
</dbReference>
<feature type="transmembrane region" description="Helical" evidence="1">
    <location>
        <begin position="162"/>
        <end position="183"/>
    </location>
</feature>
<dbReference type="Proteomes" id="UP000248132">
    <property type="component" value="Unassembled WGS sequence"/>
</dbReference>
<feature type="transmembrane region" description="Helical" evidence="1">
    <location>
        <begin position="12"/>
        <end position="35"/>
    </location>
</feature>
<proteinExistence type="predicted"/>
<dbReference type="RefSeq" id="WP_110460431.1">
    <property type="nucleotide sequence ID" value="NZ_QKMR01000002.1"/>
</dbReference>
<keyword evidence="3" id="KW-1185">Reference proteome</keyword>
<comment type="caution">
    <text evidence="2">The sequence shown here is derived from an EMBL/GenBank/DDBJ whole genome shotgun (WGS) entry which is preliminary data.</text>
</comment>
<organism evidence="2 3">
    <name type="scientific">Ruminiclostridium sufflavum DSM 19573</name>
    <dbReference type="NCBI Taxonomy" id="1121337"/>
    <lineage>
        <taxon>Bacteria</taxon>
        <taxon>Bacillati</taxon>
        <taxon>Bacillota</taxon>
        <taxon>Clostridia</taxon>
        <taxon>Eubacteriales</taxon>
        <taxon>Oscillospiraceae</taxon>
        <taxon>Ruminiclostridium</taxon>
    </lineage>
</organism>
<sequence length="201" mass="21395">MNNKKLKARDFVTTGIFSILFIMIFFVCVMCMSFIPYTQPFGLALTALVAGPVYMIMRAKVAKPGGIMLFGAVYALVMFGTGGGWAIPVAAVAGAIAAELISCAGKYRNFKLNTIGYAVMMVAVAAGSYIPLLTMKEYYLELAAGNGVENDLMTQIVEFISVPYLACALAATAVCAVLGAVIAKGMFKKHFIKAGIIKEVN</sequence>
<evidence type="ECO:0000313" key="2">
    <source>
        <dbReference type="EMBL" id="PYG89741.1"/>
    </source>
</evidence>
<feature type="transmembrane region" description="Helical" evidence="1">
    <location>
        <begin position="64"/>
        <end position="79"/>
    </location>
</feature>
<gene>
    <name evidence="2" type="ORF">LY28_00334</name>
</gene>
<name>A0A318YAY6_9FIRM</name>
<dbReference type="NCBIfam" id="TIGR02185">
    <property type="entry name" value="Trep_Strep"/>
    <property type="match status" value="1"/>
</dbReference>
<dbReference type="EMBL" id="QKMR01000002">
    <property type="protein sequence ID" value="PYG89741.1"/>
    <property type="molecule type" value="Genomic_DNA"/>
</dbReference>